<accession>A0ABX7F0C4</accession>
<proteinExistence type="inferred from homology"/>
<dbReference type="Gene3D" id="1.10.10.10">
    <property type="entry name" value="Winged helix-like DNA-binding domain superfamily/Winged helix DNA-binding domain"/>
    <property type="match status" value="1"/>
</dbReference>
<dbReference type="CDD" id="cd00609">
    <property type="entry name" value="AAT_like"/>
    <property type="match status" value="1"/>
</dbReference>
<dbReference type="InterPro" id="IPR015421">
    <property type="entry name" value="PyrdxlP-dep_Trfase_major"/>
</dbReference>
<keyword evidence="5" id="KW-0804">Transcription</keyword>
<keyword evidence="2" id="KW-0663">Pyridoxal phosphate</keyword>
<keyword evidence="8" id="KW-1185">Reference proteome</keyword>
<gene>
    <name evidence="7" type="ORF">D4A92_17695</name>
</gene>
<keyword evidence="7" id="KW-0032">Aminotransferase</keyword>
<dbReference type="InterPro" id="IPR004839">
    <property type="entry name" value="Aminotransferase_I/II_large"/>
</dbReference>
<name>A0ABX7F0C4_9HYPH</name>
<keyword evidence="3" id="KW-0805">Transcription regulation</keyword>
<dbReference type="InterPro" id="IPR036390">
    <property type="entry name" value="WH_DNA-bd_sf"/>
</dbReference>
<dbReference type="InterPro" id="IPR036388">
    <property type="entry name" value="WH-like_DNA-bd_sf"/>
</dbReference>
<dbReference type="Pfam" id="PF00392">
    <property type="entry name" value="GntR"/>
    <property type="match status" value="1"/>
</dbReference>
<evidence type="ECO:0000256" key="3">
    <source>
        <dbReference type="ARBA" id="ARBA00023015"/>
    </source>
</evidence>
<evidence type="ECO:0000256" key="1">
    <source>
        <dbReference type="ARBA" id="ARBA00005384"/>
    </source>
</evidence>
<evidence type="ECO:0000256" key="2">
    <source>
        <dbReference type="ARBA" id="ARBA00022898"/>
    </source>
</evidence>
<dbReference type="InterPro" id="IPR051446">
    <property type="entry name" value="HTH_trans_reg/aminotransferase"/>
</dbReference>
<evidence type="ECO:0000256" key="4">
    <source>
        <dbReference type="ARBA" id="ARBA00023125"/>
    </source>
</evidence>
<dbReference type="EMBL" id="CP032405">
    <property type="protein sequence ID" value="QRF53140.1"/>
    <property type="molecule type" value="Genomic_DNA"/>
</dbReference>
<comment type="similarity">
    <text evidence="1">In the C-terminal section; belongs to the class-I pyridoxal-phosphate-dependent aminotransferase family.</text>
</comment>
<evidence type="ECO:0000313" key="8">
    <source>
        <dbReference type="Proteomes" id="UP000596351"/>
    </source>
</evidence>
<organism evidence="7 8">
    <name type="scientific">Rhizobium rosettiformans</name>
    <dbReference type="NCBI Taxonomy" id="1368430"/>
    <lineage>
        <taxon>Bacteria</taxon>
        <taxon>Pseudomonadati</taxon>
        <taxon>Pseudomonadota</taxon>
        <taxon>Alphaproteobacteria</taxon>
        <taxon>Hyphomicrobiales</taxon>
        <taxon>Rhizobiaceae</taxon>
        <taxon>Rhizobium/Agrobacterium group</taxon>
        <taxon>Rhizobium</taxon>
    </lineage>
</organism>
<keyword evidence="7" id="KW-0808">Transferase</keyword>
<evidence type="ECO:0000313" key="7">
    <source>
        <dbReference type="EMBL" id="QRF53140.1"/>
    </source>
</evidence>
<evidence type="ECO:0000259" key="6">
    <source>
        <dbReference type="PROSITE" id="PS50949"/>
    </source>
</evidence>
<reference evidence="7 8" key="1">
    <citation type="submission" date="2018-09" db="EMBL/GenBank/DDBJ databases">
        <title>Rhizobium sp. MAE2-X.</title>
        <authorList>
            <person name="Lee Y."/>
            <person name="Jeon C.O."/>
        </authorList>
    </citation>
    <scope>NUCLEOTIDE SEQUENCE [LARGE SCALE GENOMIC DNA]</scope>
    <source>
        <strain evidence="7 8">MAE2-X</strain>
    </source>
</reference>
<feature type="domain" description="HTH gntR-type" evidence="6">
    <location>
        <begin position="23"/>
        <end position="91"/>
    </location>
</feature>
<dbReference type="InterPro" id="IPR015424">
    <property type="entry name" value="PyrdxlP-dep_Trfase"/>
</dbReference>
<dbReference type="PANTHER" id="PTHR46577">
    <property type="entry name" value="HTH-TYPE TRANSCRIPTIONAL REGULATORY PROTEIN GABR"/>
    <property type="match status" value="1"/>
</dbReference>
<dbReference type="CDD" id="cd07377">
    <property type="entry name" value="WHTH_GntR"/>
    <property type="match status" value="1"/>
</dbReference>
<dbReference type="Proteomes" id="UP000596351">
    <property type="component" value="Chromosome"/>
</dbReference>
<sequence>MMAKIIRTNSDWSASTPMLPAQGPRRLALYRSLRGLIESGQMKPGDKLPTTRDIAKRFGVSRGAAVAAYEMLVADGFAEARVGAGTYVAEAVPLLQAVPEPKVIEVQEVSAPLPGALGCSTADETTLRIFRMLMNRHLTQPSARHFHYNDPAGSHALRVEVAAYLKAARGVVCEPGQVIMTAGTQQGLDLAVRALLKPGDPVWIEDPCYAAARELFDGTGLAVNPVPVDGEGIDVSAGIAAAPEAKAVYVTPSHQYPLGVTLSMARRLALIDWARAAGAYIIEDDYDSEFRFAGPPLSALQGIDGEGRVIYLGTFSKTLLPGFRFGYLVVPRHLRERVLTIRRLTDRFPSTLAEDALTEFLRDGHFSAHIKRARKRVKAARDALVEALECARLTVSVPEQGLHLVAELDGAEDDVALAAEARAVGFGVKALSPLYHGETKRRGLVIGFSGFAPDVLAQAARRFVSGLQSLPMRDAVGPDRQHLR</sequence>
<dbReference type="PANTHER" id="PTHR46577:SF1">
    <property type="entry name" value="HTH-TYPE TRANSCRIPTIONAL REGULATORY PROTEIN GABR"/>
    <property type="match status" value="1"/>
</dbReference>
<dbReference type="PROSITE" id="PS50949">
    <property type="entry name" value="HTH_GNTR"/>
    <property type="match status" value="1"/>
</dbReference>
<dbReference type="Pfam" id="PF00155">
    <property type="entry name" value="Aminotran_1_2"/>
    <property type="match status" value="1"/>
</dbReference>
<dbReference type="SUPFAM" id="SSF46785">
    <property type="entry name" value="Winged helix' DNA-binding domain"/>
    <property type="match status" value="1"/>
</dbReference>
<dbReference type="Gene3D" id="3.40.640.10">
    <property type="entry name" value="Type I PLP-dependent aspartate aminotransferase-like (Major domain)"/>
    <property type="match status" value="1"/>
</dbReference>
<dbReference type="SUPFAM" id="SSF53383">
    <property type="entry name" value="PLP-dependent transferases"/>
    <property type="match status" value="1"/>
</dbReference>
<dbReference type="GO" id="GO:0008483">
    <property type="term" value="F:transaminase activity"/>
    <property type="evidence" value="ECO:0007669"/>
    <property type="project" value="UniProtKB-KW"/>
</dbReference>
<dbReference type="InterPro" id="IPR000524">
    <property type="entry name" value="Tscrpt_reg_HTH_GntR"/>
</dbReference>
<keyword evidence="4" id="KW-0238">DNA-binding</keyword>
<dbReference type="SMART" id="SM00345">
    <property type="entry name" value="HTH_GNTR"/>
    <property type="match status" value="1"/>
</dbReference>
<protein>
    <submittedName>
        <fullName evidence="7">PLP-dependent aminotransferase family protein</fullName>
    </submittedName>
</protein>
<evidence type="ECO:0000256" key="5">
    <source>
        <dbReference type="ARBA" id="ARBA00023163"/>
    </source>
</evidence>